<gene>
    <name evidence="2" type="ORF">PPROV_000494700</name>
</gene>
<name>A0A830HK61_9CHLO</name>
<comment type="caution">
    <text evidence="2">The sequence shown here is derived from an EMBL/GenBank/DDBJ whole genome shotgun (WGS) entry which is preliminary data.</text>
</comment>
<reference evidence="2" key="1">
    <citation type="submission" date="2020-10" db="EMBL/GenBank/DDBJ databases">
        <title>Unveiling of a novel bifunctional photoreceptor, Dualchrome1, isolated from a cosmopolitan green alga.</title>
        <authorList>
            <person name="Suzuki S."/>
            <person name="Kawachi M."/>
        </authorList>
    </citation>
    <scope>NUCLEOTIDE SEQUENCE</scope>
    <source>
        <strain evidence="2">NIES 2893</strain>
    </source>
</reference>
<organism evidence="2 3">
    <name type="scientific">Pycnococcus provasolii</name>
    <dbReference type="NCBI Taxonomy" id="41880"/>
    <lineage>
        <taxon>Eukaryota</taxon>
        <taxon>Viridiplantae</taxon>
        <taxon>Chlorophyta</taxon>
        <taxon>Pseudoscourfieldiophyceae</taxon>
        <taxon>Pseudoscourfieldiales</taxon>
        <taxon>Pycnococcaceae</taxon>
        <taxon>Pycnococcus</taxon>
    </lineage>
</organism>
<keyword evidence="1" id="KW-0175">Coiled coil</keyword>
<evidence type="ECO:0000313" key="2">
    <source>
        <dbReference type="EMBL" id="GHP06200.1"/>
    </source>
</evidence>
<accession>A0A830HK61</accession>
<dbReference type="OrthoDB" id="2101583at2759"/>
<feature type="coiled-coil region" evidence="1">
    <location>
        <begin position="52"/>
        <end position="79"/>
    </location>
</feature>
<dbReference type="PANTHER" id="PTHR34966">
    <property type="entry name" value="OSJNBA0043L24.15 PROTEIN"/>
    <property type="match status" value="1"/>
</dbReference>
<dbReference type="PANTHER" id="PTHR34966:SF1">
    <property type="entry name" value="OS04G0508100 PROTEIN"/>
    <property type="match status" value="1"/>
</dbReference>
<keyword evidence="3" id="KW-1185">Reference proteome</keyword>
<proteinExistence type="predicted"/>
<dbReference type="EMBL" id="BNJQ01000012">
    <property type="protein sequence ID" value="GHP06200.1"/>
    <property type="molecule type" value="Genomic_DNA"/>
</dbReference>
<evidence type="ECO:0000313" key="3">
    <source>
        <dbReference type="Proteomes" id="UP000660262"/>
    </source>
</evidence>
<dbReference type="Proteomes" id="UP000660262">
    <property type="component" value="Unassembled WGS sequence"/>
</dbReference>
<sequence>MAFFQRVFNYIANELLVEGLANSRTFQRFAVRTNEFLKDASKQAGEAKNLYGEQAQTMASQLKREVEKAAMEAERQQGRGGPPRG</sequence>
<evidence type="ECO:0000256" key="1">
    <source>
        <dbReference type="SAM" id="Coils"/>
    </source>
</evidence>
<protein>
    <submittedName>
        <fullName evidence="2">Uncharacterized protein</fullName>
    </submittedName>
</protein>
<dbReference type="AlphaFoldDB" id="A0A830HK61"/>